<evidence type="ECO:0000313" key="5">
    <source>
        <dbReference type="EMBL" id="MFB5680859.1"/>
    </source>
</evidence>
<dbReference type="PANTHER" id="PTHR18964">
    <property type="entry name" value="ROK (REPRESSOR, ORF, KINASE) FAMILY"/>
    <property type="match status" value="1"/>
</dbReference>
<dbReference type="Pfam" id="PF00480">
    <property type="entry name" value="ROK"/>
    <property type="match status" value="1"/>
</dbReference>
<evidence type="ECO:0000313" key="6">
    <source>
        <dbReference type="Proteomes" id="UP001580407"/>
    </source>
</evidence>
<sequence>MKKHDNGFIKKQNKKWVLDIVKSRRPISRAEIAKITDMSATSISRIVQDLENEGFLRETELLSGGVGRKANLLDIREDALYTIGVDLSEGMCRIGIMDFTDNVFYMEKVSMELAQAPEETLRFIAEAVNRTIREQDLKPDKIAGIGLGLPGIVNHSSGVVNHSVQLGWSEIHAAGILERLTGYPVIVDNDLKMLAKAEYRYGAAQYSKSSVLLGFGSGVGVAIIMNGEFYRGENNLAGEISHVTVDINGEQCKCGKIGCLGTIVTEKAMIRQAARFVPITSVHELIGHYNKQELWALNLLDRVAVYIAVTITNCLYLYNPEILVLSGPILEDYPEIRKLVEEKYKLTVSEPIPMQMAFKYAQLGDKAIVMGAALQAQDTLFNFDSL</sequence>
<keyword evidence="3" id="KW-0859">Xylose metabolism</keyword>
<dbReference type="Pfam" id="PF09339">
    <property type="entry name" value="HTH_IclR"/>
    <property type="match status" value="1"/>
</dbReference>
<dbReference type="InterPro" id="IPR000600">
    <property type="entry name" value="ROK"/>
</dbReference>
<dbReference type="InterPro" id="IPR036390">
    <property type="entry name" value="WH_DNA-bd_sf"/>
</dbReference>
<dbReference type="Gene3D" id="3.30.420.40">
    <property type="match status" value="2"/>
</dbReference>
<evidence type="ECO:0000256" key="3">
    <source>
        <dbReference type="ARBA" id="ARBA00022629"/>
    </source>
</evidence>
<dbReference type="InterPro" id="IPR036388">
    <property type="entry name" value="WH-like_DNA-bd_sf"/>
</dbReference>
<comment type="caution">
    <text evidence="5">The sequence shown here is derived from an EMBL/GenBank/DDBJ whole genome shotgun (WGS) entry which is preliminary data.</text>
</comment>
<keyword evidence="6" id="KW-1185">Reference proteome</keyword>
<dbReference type="EMBL" id="JBHILM010000007">
    <property type="protein sequence ID" value="MFB5680859.1"/>
    <property type="molecule type" value="Genomic_DNA"/>
</dbReference>
<reference evidence="5 6" key="1">
    <citation type="submission" date="2024-09" db="EMBL/GenBank/DDBJ databases">
        <authorList>
            <person name="Ruan L."/>
        </authorList>
    </citation>
    <scope>NUCLEOTIDE SEQUENCE [LARGE SCALE GENOMIC DNA]</scope>
    <source>
        <strain evidence="5 6">D33</strain>
    </source>
</reference>
<organism evidence="5 6">
    <name type="scientific">Paenibacillus terreus</name>
    <dbReference type="NCBI Taxonomy" id="1387834"/>
    <lineage>
        <taxon>Bacteria</taxon>
        <taxon>Bacillati</taxon>
        <taxon>Bacillota</taxon>
        <taxon>Bacilli</taxon>
        <taxon>Bacillales</taxon>
        <taxon>Paenibacillaceae</taxon>
        <taxon>Paenibacillus</taxon>
    </lineage>
</organism>
<dbReference type="InterPro" id="IPR005471">
    <property type="entry name" value="Tscrpt_reg_IclR_N"/>
</dbReference>
<evidence type="ECO:0000256" key="1">
    <source>
        <dbReference type="ARBA" id="ARBA00002486"/>
    </source>
</evidence>
<feature type="domain" description="HTH iclR-type" evidence="4">
    <location>
        <begin position="22"/>
        <end position="58"/>
    </location>
</feature>
<keyword evidence="3" id="KW-0119">Carbohydrate metabolism</keyword>
<accession>A0ABV5B7K4</accession>
<dbReference type="Gene3D" id="1.10.10.10">
    <property type="entry name" value="Winged helix-like DNA-binding domain superfamily/Winged helix DNA-binding domain"/>
    <property type="match status" value="1"/>
</dbReference>
<dbReference type="Proteomes" id="UP001580407">
    <property type="component" value="Unassembled WGS sequence"/>
</dbReference>
<comment type="function">
    <text evidence="1">Transcriptional repressor of xylose-utilizing enzymes.</text>
</comment>
<dbReference type="RefSeq" id="WP_375524656.1">
    <property type="nucleotide sequence ID" value="NZ_JBHILM010000007.1"/>
</dbReference>
<name>A0ABV5B7K4_9BACL</name>
<evidence type="ECO:0000259" key="4">
    <source>
        <dbReference type="Pfam" id="PF09339"/>
    </source>
</evidence>
<dbReference type="SUPFAM" id="SSF53067">
    <property type="entry name" value="Actin-like ATPase domain"/>
    <property type="match status" value="1"/>
</dbReference>
<protein>
    <submittedName>
        <fullName evidence="5">ROK family protein</fullName>
    </submittedName>
</protein>
<comment type="similarity">
    <text evidence="2">Belongs to the ROK (NagC/XylR) family.</text>
</comment>
<proteinExistence type="inferred from homology"/>
<dbReference type="InterPro" id="IPR043129">
    <property type="entry name" value="ATPase_NBD"/>
</dbReference>
<evidence type="ECO:0000256" key="2">
    <source>
        <dbReference type="ARBA" id="ARBA00006479"/>
    </source>
</evidence>
<dbReference type="SUPFAM" id="SSF46785">
    <property type="entry name" value="Winged helix' DNA-binding domain"/>
    <property type="match status" value="1"/>
</dbReference>
<dbReference type="PANTHER" id="PTHR18964:SF149">
    <property type="entry name" value="BIFUNCTIONAL UDP-N-ACETYLGLUCOSAMINE 2-EPIMERASE_N-ACETYLMANNOSAMINE KINASE"/>
    <property type="match status" value="1"/>
</dbReference>
<gene>
    <name evidence="5" type="ORF">ACE3NQ_08060</name>
</gene>